<dbReference type="VEuPathDB" id="VectorBase:CSON009479"/>
<reference evidence="1" key="1">
    <citation type="submission" date="2018-07" db="EMBL/GenBank/DDBJ databases">
        <authorList>
            <person name="Quirk P.G."/>
            <person name="Krulwich T.A."/>
        </authorList>
    </citation>
    <scope>NUCLEOTIDE SEQUENCE</scope>
</reference>
<dbReference type="EMBL" id="UFQT01000376">
    <property type="protein sequence ID" value="SSX23712.1"/>
    <property type="molecule type" value="Genomic_DNA"/>
</dbReference>
<evidence type="ECO:0000313" key="1">
    <source>
        <dbReference type="EMBL" id="SSX23712.1"/>
    </source>
</evidence>
<name>A0A336M0F5_CULSO</name>
<protein>
    <submittedName>
        <fullName evidence="1">CSON009479 protein</fullName>
    </submittedName>
</protein>
<accession>A0A336M0F5</accession>
<dbReference type="AlphaFoldDB" id="A0A336M0F5"/>
<proteinExistence type="predicted"/>
<gene>
    <name evidence="1" type="primary">CSON009479</name>
</gene>
<sequence>METVLQLSADCSYELFQIVIQSSPLANSLNNKVLLMILNNNLLENEILLEVFVPFCCPVSDIAGLELSLLLIEVRLRI</sequence>
<organism evidence="1">
    <name type="scientific">Culicoides sonorensis</name>
    <name type="common">Biting midge</name>
    <dbReference type="NCBI Taxonomy" id="179676"/>
    <lineage>
        <taxon>Eukaryota</taxon>
        <taxon>Metazoa</taxon>
        <taxon>Ecdysozoa</taxon>
        <taxon>Arthropoda</taxon>
        <taxon>Hexapoda</taxon>
        <taxon>Insecta</taxon>
        <taxon>Pterygota</taxon>
        <taxon>Neoptera</taxon>
        <taxon>Endopterygota</taxon>
        <taxon>Diptera</taxon>
        <taxon>Nematocera</taxon>
        <taxon>Chironomoidea</taxon>
        <taxon>Ceratopogonidae</taxon>
        <taxon>Ceratopogoninae</taxon>
        <taxon>Culicoides</taxon>
        <taxon>Monoculicoides</taxon>
    </lineage>
</organism>